<accession>A0A0E9UID9</accession>
<reference evidence="1" key="1">
    <citation type="submission" date="2014-11" db="EMBL/GenBank/DDBJ databases">
        <authorList>
            <person name="Amaro Gonzalez C."/>
        </authorList>
    </citation>
    <scope>NUCLEOTIDE SEQUENCE</scope>
</reference>
<evidence type="ECO:0000313" key="1">
    <source>
        <dbReference type="EMBL" id="JAH65507.1"/>
    </source>
</evidence>
<protein>
    <submittedName>
        <fullName evidence="1">Uncharacterized protein</fullName>
    </submittedName>
</protein>
<dbReference type="EMBL" id="GBXM01043070">
    <property type="protein sequence ID" value="JAH65507.1"/>
    <property type="molecule type" value="Transcribed_RNA"/>
</dbReference>
<sequence>MVKDRGLEAVPQLALDSKEYRLPA</sequence>
<proteinExistence type="predicted"/>
<reference evidence="1" key="2">
    <citation type="journal article" date="2015" name="Fish Shellfish Immunol.">
        <title>Early steps in the European eel (Anguilla anguilla)-Vibrio vulnificus interaction in the gills: Role of the RtxA13 toxin.</title>
        <authorList>
            <person name="Callol A."/>
            <person name="Pajuelo D."/>
            <person name="Ebbesson L."/>
            <person name="Teles M."/>
            <person name="MacKenzie S."/>
            <person name="Amaro C."/>
        </authorList>
    </citation>
    <scope>NUCLEOTIDE SEQUENCE</scope>
</reference>
<name>A0A0E9UID9_ANGAN</name>
<dbReference type="AlphaFoldDB" id="A0A0E9UID9"/>
<organism evidence="1">
    <name type="scientific">Anguilla anguilla</name>
    <name type="common">European freshwater eel</name>
    <name type="synonym">Muraena anguilla</name>
    <dbReference type="NCBI Taxonomy" id="7936"/>
    <lineage>
        <taxon>Eukaryota</taxon>
        <taxon>Metazoa</taxon>
        <taxon>Chordata</taxon>
        <taxon>Craniata</taxon>
        <taxon>Vertebrata</taxon>
        <taxon>Euteleostomi</taxon>
        <taxon>Actinopterygii</taxon>
        <taxon>Neopterygii</taxon>
        <taxon>Teleostei</taxon>
        <taxon>Anguilliformes</taxon>
        <taxon>Anguillidae</taxon>
        <taxon>Anguilla</taxon>
    </lineage>
</organism>